<keyword evidence="5" id="KW-0406">Ion transport</keyword>
<dbReference type="InterPro" id="IPR023210">
    <property type="entry name" value="NADP_OxRdtase_dom"/>
</dbReference>
<dbReference type="GO" id="GO:0016491">
    <property type="term" value="F:oxidoreductase activity"/>
    <property type="evidence" value="ECO:0007669"/>
    <property type="project" value="UniProtKB-KW"/>
</dbReference>
<dbReference type="RefSeq" id="WP_037546940.1">
    <property type="nucleotide sequence ID" value="NZ_JNUP01000049.1"/>
</dbReference>
<name>A0A098QXR0_9SPIO</name>
<comment type="similarity">
    <text evidence="1">Belongs to the shaker potassium channel beta subunit family.</text>
</comment>
<keyword evidence="3" id="KW-0560">Oxidoreductase</keyword>
<dbReference type="STRING" id="1480694.DC28_06415"/>
<dbReference type="eggNOG" id="COG0667">
    <property type="taxonomic scope" value="Bacteria"/>
</dbReference>
<keyword evidence="2" id="KW-0521">NADP</keyword>
<dbReference type="InterPro" id="IPR005399">
    <property type="entry name" value="K_chnl_volt-dep_bsu_KCNAB-rel"/>
</dbReference>
<keyword evidence="5" id="KW-0407">Ion channel</keyword>
<evidence type="ECO:0000256" key="3">
    <source>
        <dbReference type="ARBA" id="ARBA00023002"/>
    </source>
</evidence>
<dbReference type="Proteomes" id="UP000029692">
    <property type="component" value="Unassembled WGS sequence"/>
</dbReference>
<dbReference type="OrthoDB" id="9804790at2"/>
<dbReference type="PANTHER" id="PTHR43150:SF2">
    <property type="entry name" value="HYPERKINETIC, ISOFORM M"/>
    <property type="match status" value="1"/>
</dbReference>
<dbReference type="GO" id="GO:0034220">
    <property type="term" value="P:monoatomic ion transmembrane transport"/>
    <property type="evidence" value="ECO:0007669"/>
    <property type="project" value="UniProtKB-KW"/>
</dbReference>
<reference evidence="5 6" key="1">
    <citation type="submission" date="2014-05" db="EMBL/GenBank/DDBJ databases">
        <title>De novo Genome Sequence of Spirocheata sp.</title>
        <authorList>
            <person name="Shivani Y."/>
            <person name="Subhash Y."/>
            <person name="Tushar L."/>
            <person name="Sasikala C."/>
            <person name="Ramana C.V."/>
        </authorList>
    </citation>
    <scope>NUCLEOTIDE SEQUENCE [LARGE SCALE GENOMIC DNA]</scope>
    <source>
        <strain evidence="5 6">JC230</strain>
    </source>
</reference>
<dbReference type="PANTHER" id="PTHR43150">
    <property type="entry name" value="HYPERKINETIC, ISOFORM M"/>
    <property type="match status" value="1"/>
</dbReference>
<organism evidence="5 6">
    <name type="scientific">Spirochaeta lutea</name>
    <dbReference type="NCBI Taxonomy" id="1480694"/>
    <lineage>
        <taxon>Bacteria</taxon>
        <taxon>Pseudomonadati</taxon>
        <taxon>Spirochaetota</taxon>
        <taxon>Spirochaetia</taxon>
        <taxon>Spirochaetales</taxon>
        <taxon>Spirochaetaceae</taxon>
        <taxon>Spirochaeta</taxon>
    </lineage>
</organism>
<dbReference type="Pfam" id="PF00248">
    <property type="entry name" value="Aldo_ket_red"/>
    <property type="match status" value="1"/>
</dbReference>
<accession>A0A098QXR0</accession>
<evidence type="ECO:0000259" key="4">
    <source>
        <dbReference type="Pfam" id="PF00248"/>
    </source>
</evidence>
<evidence type="ECO:0000313" key="5">
    <source>
        <dbReference type="EMBL" id="KGE72680.1"/>
    </source>
</evidence>
<comment type="caution">
    <text evidence="5">The sequence shown here is derived from an EMBL/GenBank/DDBJ whole genome shotgun (WGS) entry which is preliminary data.</text>
</comment>
<evidence type="ECO:0000313" key="6">
    <source>
        <dbReference type="Proteomes" id="UP000029692"/>
    </source>
</evidence>
<dbReference type="CDD" id="cd19074">
    <property type="entry name" value="Aldo_ket_red_shaker-like"/>
    <property type="match status" value="1"/>
</dbReference>
<dbReference type="Gene3D" id="3.20.20.100">
    <property type="entry name" value="NADP-dependent oxidoreductase domain"/>
    <property type="match status" value="1"/>
</dbReference>
<feature type="domain" description="NADP-dependent oxidoreductase" evidence="4">
    <location>
        <begin position="15"/>
        <end position="314"/>
    </location>
</feature>
<dbReference type="SUPFAM" id="SSF51430">
    <property type="entry name" value="NAD(P)-linked oxidoreductase"/>
    <property type="match status" value="1"/>
</dbReference>
<keyword evidence="5" id="KW-0813">Transport</keyword>
<sequence length="318" mass="35611">MEYRRLGQSGLKVSEIAYGSWLTFANQVELDSAKDIIHRTFELGINYIDTADVYNRGQAESLLGEILPKYNRRHYVVATKAFWPMSDDHVTDRGLSRKHIIDSLEGSLERLHLNYVDIFYCHRYDSETPLEETLEAIEDLIRQGKIIYWGTSEWTGEQIAQAYSICKARGWHLPVVNQPVYNLLDRGIEKQILPTCMSLGMGTANFSPLSQGILTGKYSGGTIPKDSRAANESLNMFIKERASDTKLLNKVDSLGPIAESYGLTIAQLSLAWILQNPGISSVITGASRIDQLEGNIKASGVTLKPRDITKINKLFPLV</sequence>
<dbReference type="AlphaFoldDB" id="A0A098QXR0"/>
<dbReference type="InterPro" id="IPR036812">
    <property type="entry name" value="NAD(P)_OxRdtase_dom_sf"/>
</dbReference>
<evidence type="ECO:0000256" key="2">
    <source>
        <dbReference type="ARBA" id="ARBA00022857"/>
    </source>
</evidence>
<dbReference type="EMBL" id="JNUP01000049">
    <property type="protein sequence ID" value="KGE72680.1"/>
    <property type="molecule type" value="Genomic_DNA"/>
</dbReference>
<dbReference type="PRINTS" id="PR01577">
    <property type="entry name" value="KCNABCHANNEL"/>
</dbReference>
<evidence type="ECO:0000256" key="1">
    <source>
        <dbReference type="ARBA" id="ARBA00006515"/>
    </source>
</evidence>
<protein>
    <submittedName>
        <fullName evidence="5">Voltage-gated potassium channel</fullName>
    </submittedName>
</protein>
<gene>
    <name evidence="5" type="ORF">DC28_06415</name>
</gene>
<proteinExistence type="inferred from homology"/>
<dbReference type="FunFam" id="3.20.20.100:FF:000004">
    <property type="entry name" value="Oxidoreductase, aldo/keto reductase"/>
    <property type="match status" value="1"/>
</dbReference>
<dbReference type="GO" id="GO:0005829">
    <property type="term" value="C:cytosol"/>
    <property type="evidence" value="ECO:0007669"/>
    <property type="project" value="UniProtKB-ARBA"/>
</dbReference>
<keyword evidence="6" id="KW-1185">Reference proteome</keyword>